<proteinExistence type="predicted"/>
<gene>
    <name evidence="2" type="ORF">CTI12_AA337070</name>
</gene>
<reference evidence="2 3" key="1">
    <citation type="journal article" date="2018" name="Mol. Plant">
        <title>The genome of Artemisia annua provides insight into the evolution of Asteraceae family and artemisinin biosynthesis.</title>
        <authorList>
            <person name="Shen Q."/>
            <person name="Zhang L."/>
            <person name="Liao Z."/>
            <person name="Wang S."/>
            <person name="Yan T."/>
            <person name="Shi P."/>
            <person name="Liu M."/>
            <person name="Fu X."/>
            <person name="Pan Q."/>
            <person name="Wang Y."/>
            <person name="Lv Z."/>
            <person name="Lu X."/>
            <person name="Zhang F."/>
            <person name="Jiang W."/>
            <person name="Ma Y."/>
            <person name="Chen M."/>
            <person name="Hao X."/>
            <person name="Li L."/>
            <person name="Tang Y."/>
            <person name="Lv G."/>
            <person name="Zhou Y."/>
            <person name="Sun X."/>
            <person name="Brodelius P.E."/>
            <person name="Rose J.K.C."/>
            <person name="Tang K."/>
        </authorList>
    </citation>
    <scope>NUCLEOTIDE SEQUENCE [LARGE SCALE GENOMIC DNA]</scope>
    <source>
        <strain evidence="3">cv. Huhao1</strain>
        <tissue evidence="2">Leaf</tissue>
    </source>
</reference>
<evidence type="ECO:0000313" key="3">
    <source>
        <dbReference type="Proteomes" id="UP000245207"/>
    </source>
</evidence>
<keyword evidence="3" id="KW-1185">Reference proteome</keyword>
<dbReference type="Proteomes" id="UP000245207">
    <property type="component" value="Unassembled WGS sequence"/>
</dbReference>
<protein>
    <recommendedName>
        <fullName evidence="4">Zinc finger, CCHC-type</fullName>
    </recommendedName>
</protein>
<evidence type="ECO:0000256" key="1">
    <source>
        <dbReference type="SAM" id="MobiDB-lite"/>
    </source>
</evidence>
<sequence length="118" mass="13096">MEGYIDNLERLGYSRFLQLAVSLILTSLSKEYEGFVQNYNMHGMGKTVNELHVMLKLHEKGLPKKASTPVVLATNVGRIQKHNKNKKPQAAAQDKNRSNGKASVAYAPKPKVPPPPKT</sequence>
<feature type="region of interest" description="Disordered" evidence="1">
    <location>
        <begin position="76"/>
        <end position="118"/>
    </location>
</feature>
<name>A0A2U1MVR3_ARTAN</name>
<dbReference type="OrthoDB" id="1688915at2759"/>
<dbReference type="EMBL" id="PKPP01004244">
    <property type="protein sequence ID" value="PWA65351.1"/>
    <property type="molecule type" value="Genomic_DNA"/>
</dbReference>
<evidence type="ECO:0008006" key="4">
    <source>
        <dbReference type="Google" id="ProtNLM"/>
    </source>
</evidence>
<comment type="caution">
    <text evidence="2">The sequence shown here is derived from an EMBL/GenBank/DDBJ whole genome shotgun (WGS) entry which is preliminary data.</text>
</comment>
<evidence type="ECO:0000313" key="2">
    <source>
        <dbReference type="EMBL" id="PWA65351.1"/>
    </source>
</evidence>
<accession>A0A2U1MVR3</accession>
<organism evidence="2 3">
    <name type="scientific">Artemisia annua</name>
    <name type="common">Sweet wormwood</name>
    <dbReference type="NCBI Taxonomy" id="35608"/>
    <lineage>
        <taxon>Eukaryota</taxon>
        <taxon>Viridiplantae</taxon>
        <taxon>Streptophyta</taxon>
        <taxon>Embryophyta</taxon>
        <taxon>Tracheophyta</taxon>
        <taxon>Spermatophyta</taxon>
        <taxon>Magnoliopsida</taxon>
        <taxon>eudicotyledons</taxon>
        <taxon>Gunneridae</taxon>
        <taxon>Pentapetalae</taxon>
        <taxon>asterids</taxon>
        <taxon>campanulids</taxon>
        <taxon>Asterales</taxon>
        <taxon>Asteraceae</taxon>
        <taxon>Asteroideae</taxon>
        <taxon>Anthemideae</taxon>
        <taxon>Artemisiinae</taxon>
        <taxon>Artemisia</taxon>
    </lineage>
</organism>
<dbReference type="AlphaFoldDB" id="A0A2U1MVR3"/>